<dbReference type="SUPFAM" id="SSF51735">
    <property type="entry name" value="NAD(P)-binding Rossmann-fold domains"/>
    <property type="match status" value="1"/>
</dbReference>
<sequence>MERVPADTIAVSVRDVRKAADLAERGVRVRVGDFTEPDSLKPAFEGAECVLVVSAAIRDGGAVTANSAAIDATRLALPPRSSPPQKVHAATEEHLKAARSPLHRSSQLVLCRHLGLLHRRGAGDRHARRCRRMARCPGRPTRTWQKPRPPP</sequence>
<feature type="domain" description="NAD(P)-binding" evidence="1">
    <location>
        <begin position="10"/>
        <end position="74"/>
    </location>
</feature>
<gene>
    <name evidence="2" type="ORF">RNB18_03325</name>
</gene>
<dbReference type="EMBL" id="JAVREZ010000001">
    <property type="protein sequence ID" value="MDT0479229.1"/>
    <property type="molecule type" value="Genomic_DNA"/>
</dbReference>
<dbReference type="PANTHER" id="PTHR47129:SF1">
    <property type="entry name" value="NMRA-LIKE DOMAIN-CONTAINING PROTEIN"/>
    <property type="match status" value="1"/>
</dbReference>
<dbReference type="Gene3D" id="3.40.50.720">
    <property type="entry name" value="NAD(P)-binding Rossmann-like Domain"/>
    <property type="match status" value="1"/>
</dbReference>
<proteinExistence type="predicted"/>
<organism evidence="2 3">
    <name type="scientific">Streptomyces doebereineriae</name>
    <dbReference type="NCBI Taxonomy" id="3075528"/>
    <lineage>
        <taxon>Bacteria</taxon>
        <taxon>Bacillati</taxon>
        <taxon>Actinomycetota</taxon>
        <taxon>Actinomycetes</taxon>
        <taxon>Kitasatosporales</taxon>
        <taxon>Streptomycetaceae</taxon>
        <taxon>Streptomyces</taxon>
    </lineage>
</organism>
<dbReference type="InterPro" id="IPR016040">
    <property type="entry name" value="NAD(P)-bd_dom"/>
</dbReference>
<evidence type="ECO:0000313" key="2">
    <source>
        <dbReference type="EMBL" id="MDT0479229.1"/>
    </source>
</evidence>
<dbReference type="InterPro" id="IPR036291">
    <property type="entry name" value="NAD(P)-bd_dom_sf"/>
</dbReference>
<name>A0ABU2V1X6_9ACTN</name>
<dbReference type="RefSeq" id="WP_311713009.1">
    <property type="nucleotide sequence ID" value="NZ_JAVREZ010000001.1"/>
</dbReference>
<dbReference type="Proteomes" id="UP001183824">
    <property type="component" value="Unassembled WGS sequence"/>
</dbReference>
<accession>A0ABU2V1X6</accession>
<dbReference type="InterPro" id="IPR052718">
    <property type="entry name" value="NmrA-type_oxidoreductase"/>
</dbReference>
<dbReference type="PANTHER" id="PTHR47129">
    <property type="entry name" value="QUINONE OXIDOREDUCTASE 2"/>
    <property type="match status" value="1"/>
</dbReference>
<dbReference type="Pfam" id="PF13460">
    <property type="entry name" value="NAD_binding_10"/>
    <property type="match status" value="1"/>
</dbReference>
<comment type="caution">
    <text evidence="2">The sequence shown here is derived from an EMBL/GenBank/DDBJ whole genome shotgun (WGS) entry which is preliminary data.</text>
</comment>
<keyword evidence="3" id="KW-1185">Reference proteome</keyword>
<evidence type="ECO:0000313" key="3">
    <source>
        <dbReference type="Proteomes" id="UP001183824"/>
    </source>
</evidence>
<protein>
    <recommendedName>
        <fullName evidence="1">NAD(P)-binding domain-containing protein</fullName>
    </recommendedName>
</protein>
<reference evidence="3" key="1">
    <citation type="submission" date="2023-07" db="EMBL/GenBank/DDBJ databases">
        <title>30 novel species of actinomycetes from the DSMZ collection.</title>
        <authorList>
            <person name="Nouioui I."/>
        </authorList>
    </citation>
    <scope>NUCLEOTIDE SEQUENCE [LARGE SCALE GENOMIC DNA]</scope>
    <source>
        <strain evidence="3">DSM 41640</strain>
    </source>
</reference>
<evidence type="ECO:0000259" key="1">
    <source>
        <dbReference type="Pfam" id="PF13460"/>
    </source>
</evidence>